<keyword evidence="3" id="KW-1185">Reference proteome</keyword>
<evidence type="ECO:0000313" key="3">
    <source>
        <dbReference type="Proteomes" id="UP000724874"/>
    </source>
</evidence>
<organism evidence="2 3">
    <name type="scientific">Gymnopilus junonius</name>
    <name type="common">Spectacular rustgill mushroom</name>
    <name type="synonym">Gymnopilus spectabilis subsp. junonius</name>
    <dbReference type="NCBI Taxonomy" id="109634"/>
    <lineage>
        <taxon>Eukaryota</taxon>
        <taxon>Fungi</taxon>
        <taxon>Dikarya</taxon>
        <taxon>Basidiomycota</taxon>
        <taxon>Agaricomycotina</taxon>
        <taxon>Agaricomycetes</taxon>
        <taxon>Agaricomycetidae</taxon>
        <taxon>Agaricales</taxon>
        <taxon>Agaricineae</taxon>
        <taxon>Hymenogastraceae</taxon>
        <taxon>Gymnopilus</taxon>
    </lineage>
</organism>
<accession>A0A9P5N8B7</accession>
<protein>
    <submittedName>
        <fullName evidence="2">Uncharacterized protein</fullName>
    </submittedName>
</protein>
<dbReference type="EMBL" id="JADNYJ010000297">
    <property type="protein sequence ID" value="KAF8871655.1"/>
    <property type="molecule type" value="Genomic_DNA"/>
</dbReference>
<dbReference type="Proteomes" id="UP000724874">
    <property type="component" value="Unassembled WGS sequence"/>
</dbReference>
<reference evidence="2" key="1">
    <citation type="submission" date="2020-11" db="EMBL/GenBank/DDBJ databases">
        <authorList>
            <consortium name="DOE Joint Genome Institute"/>
            <person name="Ahrendt S."/>
            <person name="Riley R."/>
            <person name="Andreopoulos W."/>
            <person name="LaButti K."/>
            <person name="Pangilinan J."/>
            <person name="Ruiz-duenas F.J."/>
            <person name="Barrasa J.M."/>
            <person name="Sanchez-Garcia M."/>
            <person name="Camarero S."/>
            <person name="Miyauchi S."/>
            <person name="Serrano A."/>
            <person name="Linde D."/>
            <person name="Babiker R."/>
            <person name="Drula E."/>
            <person name="Ayuso-Fernandez I."/>
            <person name="Pacheco R."/>
            <person name="Padilla G."/>
            <person name="Ferreira P."/>
            <person name="Barriuso J."/>
            <person name="Kellner H."/>
            <person name="Castanera R."/>
            <person name="Alfaro M."/>
            <person name="Ramirez L."/>
            <person name="Pisabarro A.G."/>
            <person name="Kuo A."/>
            <person name="Tritt A."/>
            <person name="Lipzen A."/>
            <person name="He G."/>
            <person name="Yan M."/>
            <person name="Ng V."/>
            <person name="Cullen D."/>
            <person name="Martin F."/>
            <person name="Rosso M.-N."/>
            <person name="Henrissat B."/>
            <person name="Hibbett D."/>
            <person name="Martinez A.T."/>
            <person name="Grigoriev I.V."/>
        </authorList>
    </citation>
    <scope>NUCLEOTIDE SEQUENCE</scope>
    <source>
        <strain evidence="2">AH 44721</strain>
    </source>
</reference>
<sequence length="244" mass="28144">MTLSSWSEVEVALNIKDDNIKEDIKNLIINYVEVNMRIDVLPSEHGPAVYRNLIQKVAKKYKFVQTSTRYPANPTAHEKVIRSFAMRHHNQRRALVNRQSRAERVTQVSNEDTGEESDEESSVSNPSLLPSTITPLRRRHGSVTPETRNLTAKRPKVSTVSSPQSKVLQQFRDHGDVLAFFSVKFARCVGGDSHVDKQVDSMRNKSFLQFNRFVKDVTELDKPLENRWEMFVAAEIMWEYVKRV</sequence>
<comment type="caution">
    <text evidence="2">The sequence shown here is derived from an EMBL/GenBank/DDBJ whole genome shotgun (WGS) entry which is preliminary data.</text>
</comment>
<feature type="region of interest" description="Disordered" evidence="1">
    <location>
        <begin position="93"/>
        <end position="158"/>
    </location>
</feature>
<dbReference type="OrthoDB" id="3104660at2759"/>
<evidence type="ECO:0000256" key="1">
    <source>
        <dbReference type="SAM" id="MobiDB-lite"/>
    </source>
</evidence>
<name>A0A9P5N8B7_GYMJU</name>
<evidence type="ECO:0000313" key="2">
    <source>
        <dbReference type="EMBL" id="KAF8871655.1"/>
    </source>
</evidence>
<gene>
    <name evidence="2" type="ORF">CPB84DRAFT_1753922</name>
</gene>
<proteinExistence type="predicted"/>
<feature type="compositionally biased region" description="Acidic residues" evidence="1">
    <location>
        <begin position="112"/>
        <end position="121"/>
    </location>
</feature>
<dbReference type="AlphaFoldDB" id="A0A9P5N8B7"/>